<evidence type="ECO:0000256" key="1">
    <source>
        <dbReference type="SAM" id="MobiDB-lite"/>
    </source>
</evidence>
<accession>A0AAV6YCJ9</accession>
<organism evidence="2 3">
    <name type="scientific">Buddleja alternifolia</name>
    <dbReference type="NCBI Taxonomy" id="168488"/>
    <lineage>
        <taxon>Eukaryota</taxon>
        <taxon>Viridiplantae</taxon>
        <taxon>Streptophyta</taxon>
        <taxon>Embryophyta</taxon>
        <taxon>Tracheophyta</taxon>
        <taxon>Spermatophyta</taxon>
        <taxon>Magnoliopsida</taxon>
        <taxon>eudicotyledons</taxon>
        <taxon>Gunneridae</taxon>
        <taxon>Pentapetalae</taxon>
        <taxon>asterids</taxon>
        <taxon>lamiids</taxon>
        <taxon>Lamiales</taxon>
        <taxon>Scrophulariaceae</taxon>
        <taxon>Buddlejeae</taxon>
        <taxon>Buddleja</taxon>
    </lineage>
</organism>
<feature type="compositionally biased region" description="Basic residues" evidence="1">
    <location>
        <begin position="117"/>
        <end position="127"/>
    </location>
</feature>
<sequence>MKQSTSTSSSKQGTIFDSATEDELSVAEILLELNVLMSLSESLKNFNWSSTRRRSALDAPPPLSPAPSISRTDDGIEDVRPSIKPEDGKSGAATTSTTGSPDTPLVFPSSESEHNSKHSPKTSSKKRSKEEYMDMIEKLSQNREVLRGEVEKVKKHYNSLKAYNSQLKAFKQEVLKARPNEEFNLGTELAQSSQITAEPHHPPSITDQTSQNLQNSFGPITAHLQSSNNRPEPVNHVGPSGIDLNISAEESLGVDGSQPFDEIRALAVERVRSAEARRRRIDKIKSMRGACGIKLPRTKE</sequence>
<feature type="region of interest" description="Disordered" evidence="1">
    <location>
        <begin position="1"/>
        <end position="21"/>
    </location>
</feature>
<proteinExistence type="predicted"/>
<feature type="region of interest" description="Disordered" evidence="1">
    <location>
        <begin position="51"/>
        <end position="131"/>
    </location>
</feature>
<feature type="compositionally biased region" description="Low complexity" evidence="1">
    <location>
        <begin position="1"/>
        <end position="12"/>
    </location>
</feature>
<evidence type="ECO:0000313" key="3">
    <source>
        <dbReference type="Proteomes" id="UP000826271"/>
    </source>
</evidence>
<comment type="caution">
    <text evidence="2">The sequence shown here is derived from an EMBL/GenBank/DDBJ whole genome shotgun (WGS) entry which is preliminary data.</text>
</comment>
<feature type="compositionally biased region" description="Low complexity" evidence="1">
    <location>
        <begin position="90"/>
        <end position="100"/>
    </location>
</feature>
<evidence type="ECO:0000313" key="2">
    <source>
        <dbReference type="EMBL" id="KAG8389882.1"/>
    </source>
</evidence>
<dbReference type="PANTHER" id="PTHR37614:SF2">
    <property type="entry name" value="OS02G0121400 PROTEIN"/>
    <property type="match status" value="1"/>
</dbReference>
<feature type="compositionally biased region" description="Basic and acidic residues" evidence="1">
    <location>
        <begin position="71"/>
        <end position="89"/>
    </location>
</feature>
<reference evidence="2" key="1">
    <citation type="submission" date="2019-10" db="EMBL/GenBank/DDBJ databases">
        <authorList>
            <person name="Zhang R."/>
            <person name="Pan Y."/>
            <person name="Wang J."/>
            <person name="Ma R."/>
            <person name="Yu S."/>
        </authorList>
    </citation>
    <scope>NUCLEOTIDE SEQUENCE</scope>
    <source>
        <strain evidence="2">LA-IB0</strain>
        <tissue evidence="2">Leaf</tissue>
    </source>
</reference>
<keyword evidence="3" id="KW-1185">Reference proteome</keyword>
<dbReference type="EMBL" id="WHWC01000001">
    <property type="protein sequence ID" value="KAG8389882.1"/>
    <property type="molecule type" value="Genomic_DNA"/>
</dbReference>
<dbReference type="PANTHER" id="PTHR37614">
    <property type="entry name" value="OS02G0121400 PROTEIN"/>
    <property type="match status" value="1"/>
</dbReference>
<name>A0AAV6YCJ9_9LAMI</name>
<dbReference type="Proteomes" id="UP000826271">
    <property type="component" value="Unassembled WGS sequence"/>
</dbReference>
<dbReference type="AlphaFoldDB" id="A0AAV6YCJ9"/>
<protein>
    <submittedName>
        <fullName evidence="2">Uncharacterized protein</fullName>
    </submittedName>
</protein>
<gene>
    <name evidence="2" type="ORF">BUALT_Bualt01G0025100</name>
</gene>